<keyword evidence="1" id="KW-0378">Hydrolase</keyword>
<comment type="caution">
    <text evidence="4">The sequence shown here is derived from an EMBL/GenBank/DDBJ whole genome shotgun (WGS) entry which is preliminary data.</text>
</comment>
<dbReference type="AlphaFoldDB" id="A0A2N5NY40"/>
<dbReference type="GO" id="GO:0016787">
    <property type="term" value="F:hydrolase activity"/>
    <property type="evidence" value="ECO:0007669"/>
    <property type="project" value="UniProtKB-KW"/>
</dbReference>
<evidence type="ECO:0000313" key="4">
    <source>
        <dbReference type="EMBL" id="RGT38041.1"/>
    </source>
</evidence>
<dbReference type="Proteomes" id="UP001296580">
    <property type="component" value="Unassembled WGS sequence"/>
</dbReference>
<dbReference type="EMBL" id="JAAIRV010000019">
    <property type="protein sequence ID" value="NSI58802.1"/>
    <property type="molecule type" value="Genomic_DNA"/>
</dbReference>
<dbReference type="Gene3D" id="2.40.260.10">
    <property type="entry name" value="Sortase"/>
    <property type="match status" value="1"/>
</dbReference>
<feature type="active site" description="Proton donor/acceptor" evidence="2">
    <location>
        <position position="131"/>
    </location>
</feature>
<dbReference type="Proteomes" id="UP000283834">
    <property type="component" value="Unassembled WGS sequence"/>
</dbReference>
<sequence>MRKSKGLMGLAVLLVLLGVGCFYLAYREQEPFQEIKVKGEALQKLVVQEAGSQEADPMERTIDFAALQRINPEIVGWLYVPQIGVDSPILTGQTDTEYLTKDFEGAYSPLGSIFTFAGARISDSQVYLFAHNMASGQMFGSLKQFTDEAFLTAYPEAYLYTPERVRKLQVEGCKYLQADDPCFSTRESQGQDTARVTLVTCVGYFQTPKRLAVETKVVETRTAF</sequence>
<proteinExistence type="predicted"/>
<dbReference type="CDD" id="cd05826">
    <property type="entry name" value="Sortase_B"/>
    <property type="match status" value="1"/>
</dbReference>
<evidence type="ECO:0000313" key="5">
    <source>
        <dbReference type="Proteomes" id="UP000283834"/>
    </source>
</evidence>
<dbReference type="InterPro" id="IPR005754">
    <property type="entry name" value="Sortase"/>
</dbReference>
<evidence type="ECO:0000256" key="1">
    <source>
        <dbReference type="ARBA" id="ARBA00022801"/>
    </source>
</evidence>
<reference evidence="3" key="2">
    <citation type="journal article" date="2020" name="Cell Host Microbe">
        <title>Functional and Genomic Variation between Human-Derived Isolates of Lachnospiraceae Reveals Inter- and Intra-Species Diversity.</title>
        <authorList>
            <person name="Sorbara M.T."/>
            <person name="Littmann E.R."/>
            <person name="Fontana E."/>
            <person name="Moody T.U."/>
            <person name="Kohout C.E."/>
            <person name="Gjonbalaj M."/>
            <person name="Eaton V."/>
            <person name="Seok R."/>
            <person name="Leiner I.M."/>
            <person name="Pamer E.G."/>
        </authorList>
    </citation>
    <scope>NUCLEOTIDE SEQUENCE</scope>
    <source>
        <strain evidence="3">MSK.15.32</strain>
    </source>
</reference>
<protein>
    <submittedName>
        <fullName evidence="4">Class B sortase</fullName>
    </submittedName>
</protein>
<reference evidence="4 5" key="1">
    <citation type="submission" date="2018-08" db="EMBL/GenBank/DDBJ databases">
        <title>A genome reference for cultivated species of the human gut microbiota.</title>
        <authorList>
            <person name="Zou Y."/>
            <person name="Xue W."/>
            <person name="Luo G."/>
        </authorList>
    </citation>
    <scope>NUCLEOTIDE SEQUENCE [LARGE SCALE GENOMIC DNA]</scope>
    <source>
        <strain evidence="4 5">AF19-16AC</strain>
    </source>
</reference>
<accession>A0A2N5NY40</accession>
<dbReference type="Pfam" id="PF04203">
    <property type="entry name" value="Sortase"/>
    <property type="match status" value="1"/>
</dbReference>
<evidence type="ECO:0000313" key="3">
    <source>
        <dbReference type="EMBL" id="NSI58802.1"/>
    </source>
</evidence>
<organism evidence="4 5">
    <name type="scientific">Mediterraneibacter gnavus</name>
    <name type="common">Ruminococcus gnavus</name>
    <dbReference type="NCBI Taxonomy" id="33038"/>
    <lineage>
        <taxon>Bacteria</taxon>
        <taxon>Bacillati</taxon>
        <taxon>Bacillota</taxon>
        <taxon>Clostridia</taxon>
        <taxon>Lachnospirales</taxon>
        <taxon>Lachnospiraceae</taxon>
        <taxon>Mediterraneibacter</taxon>
    </lineage>
</organism>
<evidence type="ECO:0000256" key="2">
    <source>
        <dbReference type="PIRSR" id="PIRSR605754-1"/>
    </source>
</evidence>
<dbReference type="SUPFAM" id="SSF63817">
    <property type="entry name" value="Sortase"/>
    <property type="match status" value="1"/>
</dbReference>
<feature type="active site" description="Acyl-thioester intermediate" evidence="2">
    <location>
        <position position="201"/>
    </location>
</feature>
<gene>
    <name evidence="4" type="ORF">DWX36_10240</name>
    <name evidence="3" type="ORF">G4993_10385</name>
</gene>
<dbReference type="PROSITE" id="PS51257">
    <property type="entry name" value="PROKAR_LIPOPROTEIN"/>
    <property type="match status" value="1"/>
</dbReference>
<dbReference type="InterPro" id="IPR009835">
    <property type="entry name" value="SrtB"/>
</dbReference>
<reference evidence="3" key="3">
    <citation type="submission" date="2020-02" db="EMBL/GenBank/DDBJ databases">
        <authorList>
            <person name="Littmann E."/>
            <person name="Sorbara M."/>
        </authorList>
    </citation>
    <scope>NUCLEOTIDE SEQUENCE</scope>
    <source>
        <strain evidence="3">MSK.15.32</strain>
    </source>
</reference>
<dbReference type="EMBL" id="QRWQ01000009">
    <property type="protein sequence ID" value="RGT38041.1"/>
    <property type="molecule type" value="Genomic_DNA"/>
</dbReference>
<dbReference type="RefSeq" id="WP_101872403.1">
    <property type="nucleotide sequence ID" value="NZ_CP176629.1"/>
</dbReference>
<dbReference type="InterPro" id="IPR023365">
    <property type="entry name" value="Sortase_dom-sf"/>
</dbReference>
<name>A0A2N5NY40_MEDGN</name>